<keyword evidence="1" id="KW-0285">Flavoprotein</keyword>
<keyword evidence="2" id="KW-0274">FAD</keyword>
<dbReference type="InterPro" id="IPR016166">
    <property type="entry name" value="FAD-bd_PCMH"/>
</dbReference>
<dbReference type="InterPro" id="IPR016171">
    <property type="entry name" value="Vanillyl_alc_oxidase_C-sub2"/>
</dbReference>
<evidence type="ECO:0000256" key="3">
    <source>
        <dbReference type="SAM" id="SignalP"/>
    </source>
</evidence>
<accession>A0AA42N507</accession>
<dbReference type="AlphaFoldDB" id="A0AA42N507"/>
<dbReference type="GO" id="GO:0016899">
    <property type="term" value="F:oxidoreductase activity, acting on the CH-OH group of donors, oxygen as acceptor"/>
    <property type="evidence" value="ECO:0007669"/>
    <property type="project" value="InterPro"/>
</dbReference>
<feature type="domain" description="FAD-binding PCMH-type" evidence="4">
    <location>
        <begin position="27"/>
        <end position="196"/>
    </location>
</feature>
<dbReference type="GO" id="GO:0071949">
    <property type="term" value="F:FAD binding"/>
    <property type="evidence" value="ECO:0007669"/>
    <property type="project" value="InterPro"/>
</dbReference>
<dbReference type="SUPFAM" id="SSF56176">
    <property type="entry name" value="FAD-binding/transporter-associated domain-like"/>
    <property type="match status" value="1"/>
</dbReference>
<protein>
    <submittedName>
        <fullName evidence="5">FAD-binding oxidoreductase</fullName>
    </submittedName>
</protein>
<dbReference type="InterPro" id="IPR016164">
    <property type="entry name" value="FAD-linked_Oxase-like_C"/>
</dbReference>
<comment type="caution">
    <text evidence="5">The sequence shown here is derived from an EMBL/GenBank/DDBJ whole genome shotgun (WGS) entry which is preliminary data.</text>
</comment>
<dbReference type="PANTHER" id="PTHR43762">
    <property type="entry name" value="L-GULONOLACTONE OXIDASE"/>
    <property type="match status" value="1"/>
</dbReference>
<gene>
    <name evidence="5" type="ORF">N5C05_17705</name>
</gene>
<dbReference type="InterPro" id="IPR036318">
    <property type="entry name" value="FAD-bd_PCMH-like_sf"/>
</dbReference>
<feature type="signal peptide" evidence="3">
    <location>
        <begin position="1"/>
        <end position="17"/>
    </location>
</feature>
<dbReference type="RefSeq" id="WP_280054887.1">
    <property type="nucleotide sequence ID" value="NZ_JAOBYN010000017.1"/>
</dbReference>
<dbReference type="EMBL" id="JAOBYN010000017">
    <property type="protein sequence ID" value="MDH1056577.1"/>
    <property type="molecule type" value="Genomic_DNA"/>
</dbReference>
<dbReference type="Proteomes" id="UP001158730">
    <property type="component" value="Unassembled WGS sequence"/>
</dbReference>
<dbReference type="SUPFAM" id="SSF55103">
    <property type="entry name" value="FAD-linked oxidases, C-terminal domain"/>
    <property type="match status" value="1"/>
</dbReference>
<dbReference type="InterPro" id="IPR006094">
    <property type="entry name" value="Oxid_FAD_bind_N"/>
</dbReference>
<evidence type="ECO:0000313" key="5">
    <source>
        <dbReference type="EMBL" id="MDH1056577.1"/>
    </source>
</evidence>
<sequence>MRALLLLLILLGLPALAAETVNDVTGLNPIRVERVLAPTELQQIIAAVKNHPGPISIGGGRFSMGGQTATEGALQLDMRDFDQVLAFSAERREIRVQTGITWREILEYVDRYDLSPQIMQSYANFTVGGSLSVNVHGRYVGEGALIGSVRSIRLVLADGSLVDASPQHNSELFHGAIGGYGGLGVIVEATLGLVENSRIARESQVMPLSQYRAWFDREVRGHSDLVLHNGILYPDRFDKVRAVSYRRTDAALTETARLTPADRSYHLQKAGIRLTSASRTGRMLREAALDPLLFRGTQVQWRNHEASLDVRELEPIAGPDFSFVLQEYFVPPAQLERFVGELARLTGRHQANLINVSIRHAKADPGSLLAWAPQEVFALVLYYRQGSSEAERERAAAWTRDLIDAALACGGRYYLPYQIHASREQFLAAYPRAPEFFALKQRVDPAYKFRNRLWDTYLPPGADWPLAMPHRSL</sequence>
<name>A0AA42N507_AQUAC</name>
<organism evidence="5 6">
    <name type="scientific">Aquipseudomonas alcaligenes</name>
    <name type="common">Pseudomonas alcaligenes</name>
    <dbReference type="NCBI Taxonomy" id="43263"/>
    <lineage>
        <taxon>Bacteria</taxon>
        <taxon>Pseudomonadati</taxon>
        <taxon>Pseudomonadota</taxon>
        <taxon>Gammaproteobacteria</taxon>
        <taxon>Pseudomonadales</taxon>
        <taxon>Pseudomonadaceae</taxon>
        <taxon>Aquipseudomonas</taxon>
    </lineage>
</organism>
<dbReference type="InterPro" id="IPR016169">
    <property type="entry name" value="FAD-bd_PCMH_sub2"/>
</dbReference>
<keyword evidence="3" id="KW-0732">Signal</keyword>
<evidence type="ECO:0000259" key="4">
    <source>
        <dbReference type="PROSITE" id="PS51387"/>
    </source>
</evidence>
<dbReference type="Pfam" id="PF01565">
    <property type="entry name" value="FAD_binding_4"/>
    <property type="match status" value="1"/>
</dbReference>
<dbReference type="InterPro" id="IPR010031">
    <property type="entry name" value="FAD_lactone_oxidase-like"/>
</dbReference>
<dbReference type="PROSITE" id="PS51387">
    <property type="entry name" value="FAD_PCMH"/>
    <property type="match status" value="1"/>
</dbReference>
<reference evidence="5" key="1">
    <citation type="submission" date="2022-09" db="EMBL/GenBank/DDBJ databases">
        <title>Intensive care unit water sources are persistently colonized with multi-drug resistant bacteria and are the site of extensive horizontal gene transfer of antibiotic resistance genes.</title>
        <authorList>
            <person name="Diorio-Toth L."/>
        </authorList>
    </citation>
    <scope>NUCLEOTIDE SEQUENCE</scope>
    <source>
        <strain evidence="5">GD03990</strain>
    </source>
</reference>
<dbReference type="PANTHER" id="PTHR43762:SF1">
    <property type="entry name" value="D-ARABINONO-1,4-LACTONE OXIDASE"/>
    <property type="match status" value="1"/>
</dbReference>
<feature type="chain" id="PRO_5041234283" evidence="3">
    <location>
        <begin position="18"/>
        <end position="473"/>
    </location>
</feature>
<evidence type="ECO:0000256" key="1">
    <source>
        <dbReference type="ARBA" id="ARBA00022630"/>
    </source>
</evidence>
<evidence type="ECO:0000313" key="6">
    <source>
        <dbReference type="Proteomes" id="UP001158730"/>
    </source>
</evidence>
<evidence type="ECO:0000256" key="2">
    <source>
        <dbReference type="ARBA" id="ARBA00022827"/>
    </source>
</evidence>
<proteinExistence type="predicted"/>
<dbReference type="Gene3D" id="3.30.465.10">
    <property type="match status" value="1"/>
</dbReference>
<dbReference type="Gene3D" id="1.10.45.10">
    <property type="entry name" value="Vanillyl-alcohol Oxidase, Chain A, domain 4"/>
    <property type="match status" value="1"/>
</dbReference>